<reference evidence="2" key="1">
    <citation type="journal article" date="2011" name="Plant Physiol.">
        <title>Comprehensive sequence analysis of 24,783 barley full-length cDNAs derived from 12 clone libraries.</title>
        <authorList>
            <person name="Matsumoto T."/>
            <person name="Tanaka T."/>
            <person name="Sakai H."/>
            <person name="Amano N."/>
            <person name="Kanamori H."/>
            <person name="Kurita K."/>
            <person name="Kikuta A."/>
            <person name="Kamiya K."/>
            <person name="Yamamoto M."/>
            <person name="Ikawa H."/>
            <person name="Fujii N."/>
            <person name="Hori K."/>
            <person name="Itoh T."/>
            <person name="Sato K."/>
        </authorList>
    </citation>
    <scope>NUCLEOTIDE SEQUENCE</scope>
    <source>
        <tissue evidence="2">Shoot</tissue>
    </source>
</reference>
<evidence type="ECO:0000313" key="2">
    <source>
        <dbReference type="EMBL" id="BAJ86722.1"/>
    </source>
</evidence>
<sequence length="76" mass="7803">MSPPAPPRSSARTGASSAAWVAAKGGEEEVAVPRRVQWKADEGACPHLAPTGFDSNLLLPSLKKSEAASTAPSMTD</sequence>
<name>F2CV51_HORVV</name>
<feature type="region of interest" description="Disordered" evidence="1">
    <location>
        <begin position="1"/>
        <end position="29"/>
    </location>
</feature>
<organism evidence="2">
    <name type="scientific">Hordeum vulgare subsp. vulgare</name>
    <name type="common">Domesticated barley</name>
    <dbReference type="NCBI Taxonomy" id="112509"/>
    <lineage>
        <taxon>Eukaryota</taxon>
        <taxon>Viridiplantae</taxon>
        <taxon>Streptophyta</taxon>
        <taxon>Embryophyta</taxon>
        <taxon>Tracheophyta</taxon>
        <taxon>Spermatophyta</taxon>
        <taxon>Magnoliopsida</taxon>
        <taxon>Liliopsida</taxon>
        <taxon>Poales</taxon>
        <taxon>Poaceae</taxon>
        <taxon>BOP clade</taxon>
        <taxon>Pooideae</taxon>
        <taxon>Triticodae</taxon>
        <taxon>Triticeae</taxon>
        <taxon>Hordeinae</taxon>
        <taxon>Hordeum</taxon>
    </lineage>
</organism>
<protein>
    <submittedName>
        <fullName evidence="2">Predicted protein</fullName>
    </submittedName>
</protein>
<proteinExistence type="evidence at transcript level"/>
<dbReference type="EMBL" id="AK355503">
    <property type="protein sequence ID" value="BAJ86722.1"/>
    <property type="molecule type" value="mRNA"/>
</dbReference>
<dbReference type="AlphaFoldDB" id="F2CV51"/>
<accession>F2CV51</accession>
<feature type="compositionally biased region" description="Low complexity" evidence="1">
    <location>
        <begin position="8"/>
        <end position="19"/>
    </location>
</feature>
<evidence type="ECO:0000256" key="1">
    <source>
        <dbReference type="SAM" id="MobiDB-lite"/>
    </source>
</evidence>